<evidence type="ECO:0000256" key="7">
    <source>
        <dbReference type="ARBA" id="ARBA00022741"/>
    </source>
</evidence>
<keyword evidence="10" id="KW-0812">Transmembrane</keyword>
<dbReference type="EC" id="2.7.13.3" evidence="3"/>
<comment type="subcellular location">
    <subcellularLocation>
        <location evidence="2">Cell membrane</location>
        <topology evidence="2">Multi-pass membrane protein</topology>
    </subcellularLocation>
</comment>
<feature type="transmembrane region" description="Helical" evidence="10">
    <location>
        <begin position="133"/>
        <end position="158"/>
    </location>
</feature>
<evidence type="ECO:0000256" key="9">
    <source>
        <dbReference type="ARBA" id="ARBA00022840"/>
    </source>
</evidence>
<keyword evidence="5" id="KW-0597">Phosphoprotein</keyword>
<evidence type="ECO:0000313" key="13">
    <source>
        <dbReference type="EMBL" id="KJZ08969.1"/>
    </source>
</evidence>
<dbReference type="InterPro" id="IPR003660">
    <property type="entry name" value="HAMP_dom"/>
</dbReference>
<organism evidence="13 14">
    <name type="scientific">Pseudoalteromonas rubra</name>
    <dbReference type="NCBI Taxonomy" id="43658"/>
    <lineage>
        <taxon>Bacteria</taxon>
        <taxon>Pseudomonadati</taxon>
        <taxon>Pseudomonadota</taxon>
        <taxon>Gammaproteobacteria</taxon>
        <taxon>Alteromonadales</taxon>
        <taxon>Pseudoalteromonadaceae</taxon>
        <taxon>Pseudoalteromonas</taxon>
    </lineage>
</organism>
<keyword evidence="10" id="KW-0472">Membrane</keyword>
<dbReference type="SMART" id="SM00388">
    <property type="entry name" value="HisKA"/>
    <property type="match status" value="1"/>
</dbReference>
<dbReference type="InterPro" id="IPR036097">
    <property type="entry name" value="HisK_dim/P_sf"/>
</dbReference>
<keyword evidence="4" id="KW-1003">Cell membrane</keyword>
<keyword evidence="14" id="KW-1185">Reference proteome</keyword>
<dbReference type="InterPro" id="IPR050980">
    <property type="entry name" value="2C_sensor_his_kinase"/>
</dbReference>
<protein>
    <recommendedName>
        <fullName evidence="3">histidine kinase</fullName>
        <ecNumber evidence="3">2.7.13.3</ecNumber>
    </recommendedName>
</protein>
<evidence type="ECO:0000256" key="8">
    <source>
        <dbReference type="ARBA" id="ARBA00022777"/>
    </source>
</evidence>
<evidence type="ECO:0000259" key="12">
    <source>
        <dbReference type="PROSITE" id="PS50885"/>
    </source>
</evidence>
<comment type="caution">
    <text evidence="13">The sequence shown here is derived from an EMBL/GenBank/DDBJ whole genome shotgun (WGS) entry which is preliminary data.</text>
</comment>
<dbReference type="Gene3D" id="1.10.287.130">
    <property type="match status" value="1"/>
</dbReference>
<dbReference type="SMART" id="SM00304">
    <property type="entry name" value="HAMP"/>
    <property type="match status" value="1"/>
</dbReference>
<dbReference type="Pfam" id="PF00672">
    <property type="entry name" value="HAMP"/>
    <property type="match status" value="1"/>
</dbReference>
<dbReference type="PATRIC" id="fig|43658.5.peg.2401"/>
<keyword evidence="6" id="KW-0808">Transferase</keyword>
<evidence type="ECO:0000256" key="3">
    <source>
        <dbReference type="ARBA" id="ARBA00012438"/>
    </source>
</evidence>
<reference evidence="13 14" key="1">
    <citation type="journal article" date="2015" name="BMC Genomics">
        <title>Genome mining reveals unlocked bioactive potential of marine Gram-negative bacteria.</title>
        <authorList>
            <person name="Machado H."/>
            <person name="Sonnenschein E.C."/>
            <person name="Melchiorsen J."/>
            <person name="Gram L."/>
        </authorList>
    </citation>
    <scope>NUCLEOTIDE SEQUENCE [LARGE SCALE GENOMIC DNA]</scope>
    <source>
        <strain evidence="13 14">S2471</strain>
    </source>
</reference>
<dbReference type="InterPro" id="IPR004358">
    <property type="entry name" value="Sig_transdc_His_kin-like_C"/>
</dbReference>
<accession>A0A0F4QNT9</accession>
<dbReference type="PANTHER" id="PTHR44936:SF10">
    <property type="entry name" value="SENSOR PROTEIN RSTB"/>
    <property type="match status" value="1"/>
</dbReference>
<dbReference type="SUPFAM" id="SSF47384">
    <property type="entry name" value="Homodimeric domain of signal transducing histidine kinase"/>
    <property type="match status" value="1"/>
</dbReference>
<evidence type="ECO:0000256" key="10">
    <source>
        <dbReference type="SAM" id="Phobius"/>
    </source>
</evidence>
<comment type="catalytic activity">
    <reaction evidence="1">
        <text>ATP + protein L-histidine = ADP + protein N-phospho-L-histidine.</text>
        <dbReference type="EC" id="2.7.13.3"/>
    </reaction>
</comment>
<feature type="domain" description="HAMP" evidence="12">
    <location>
        <begin position="154"/>
        <end position="206"/>
    </location>
</feature>
<dbReference type="CDD" id="cd06225">
    <property type="entry name" value="HAMP"/>
    <property type="match status" value="1"/>
</dbReference>
<dbReference type="CDD" id="cd00082">
    <property type="entry name" value="HisKA"/>
    <property type="match status" value="1"/>
</dbReference>
<feature type="domain" description="Histidine kinase" evidence="11">
    <location>
        <begin position="214"/>
        <end position="424"/>
    </location>
</feature>
<dbReference type="Gene3D" id="6.10.340.10">
    <property type="match status" value="1"/>
</dbReference>
<keyword evidence="7" id="KW-0547">Nucleotide-binding</keyword>
<dbReference type="InterPro" id="IPR036890">
    <property type="entry name" value="HATPase_C_sf"/>
</dbReference>
<dbReference type="GO" id="GO:0000155">
    <property type="term" value="F:phosphorelay sensor kinase activity"/>
    <property type="evidence" value="ECO:0007669"/>
    <property type="project" value="InterPro"/>
</dbReference>
<evidence type="ECO:0000256" key="6">
    <source>
        <dbReference type="ARBA" id="ARBA00022679"/>
    </source>
</evidence>
<dbReference type="SUPFAM" id="SSF55874">
    <property type="entry name" value="ATPase domain of HSP90 chaperone/DNA topoisomerase II/histidine kinase"/>
    <property type="match status" value="1"/>
</dbReference>
<dbReference type="InterPro" id="IPR003661">
    <property type="entry name" value="HisK_dim/P_dom"/>
</dbReference>
<dbReference type="Pfam" id="PF02518">
    <property type="entry name" value="HATPase_c"/>
    <property type="match status" value="1"/>
</dbReference>
<keyword evidence="8" id="KW-0418">Kinase</keyword>
<dbReference type="Pfam" id="PF00512">
    <property type="entry name" value="HisKA"/>
    <property type="match status" value="1"/>
</dbReference>
<name>A0A0F4QNT9_9GAMM</name>
<dbReference type="RefSeq" id="WP_046005095.1">
    <property type="nucleotide sequence ID" value="NZ_JXYA01000023.1"/>
</dbReference>
<keyword evidence="9" id="KW-0067">ATP-binding</keyword>
<dbReference type="Proteomes" id="UP000033452">
    <property type="component" value="Unassembled WGS sequence"/>
</dbReference>
<dbReference type="GO" id="GO:0005886">
    <property type="term" value="C:plasma membrane"/>
    <property type="evidence" value="ECO:0007669"/>
    <property type="project" value="UniProtKB-SubCell"/>
</dbReference>
<dbReference type="GO" id="GO:0005524">
    <property type="term" value="F:ATP binding"/>
    <property type="evidence" value="ECO:0007669"/>
    <property type="project" value="UniProtKB-KW"/>
</dbReference>
<sequence>MRHFALSLLLAVVVISIATSWLFDHLYQTFTPAQQQHTPQTQLAQLARDIHALIAATDSPHSLLIHWPAQSLLQPQIVPAAAFPLPTALQTKLQANEQIQLETEQHRLFLHRLPNSQDLLVIRSDQAAPHSGLAWWLTGLFYTAVMALILIWLLPFLLRLLRLRRAAQQFGAGDLSQRLQVGSVLYLRDLERDFNHMAERIEHLVQDVKLLSGAMSHELRTPLARIRLGMDTLEETIDPDKRRSYEAKINRDLDTLSRLIDTLLNYARLDQTIHNSSSQPLDLCQLIKKTSAAFETSSLTIDLTLPDTPVQLSGDAFYLSTLLNNLLGNAQKYGRGQVRLELTCQGKHAILAVHDNGMGISPQDAQHIFKPFVRAASAINAQRSGFGLGLALAQRIAQWHQGELSVCDSDALSGACFTLQLPLL</sequence>
<dbReference type="PRINTS" id="PR00344">
    <property type="entry name" value="BCTRLSENSOR"/>
</dbReference>
<dbReference type="AlphaFoldDB" id="A0A0F4QNT9"/>
<dbReference type="PROSITE" id="PS50885">
    <property type="entry name" value="HAMP"/>
    <property type="match status" value="1"/>
</dbReference>
<dbReference type="OrthoDB" id="9804645at2"/>
<dbReference type="Gene3D" id="3.30.565.10">
    <property type="entry name" value="Histidine kinase-like ATPase, C-terminal domain"/>
    <property type="match status" value="1"/>
</dbReference>
<evidence type="ECO:0000256" key="1">
    <source>
        <dbReference type="ARBA" id="ARBA00000085"/>
    </source>
</evidence>
<evidence type="ECO:0000313" key="14">
    <source>
        <dbReference type="Proteomes" id="UP000033452"/>
    </source>
</evidence>
<dbReference type="InterPro" id="IPR003594">
    <property type="entry name" value="HATPase_dom"/>
</dbReference>
<gene>
    <name evidence="13" type="ORF">TW77_11360</name>
</gene>
<keyword evidence="10" id="KW-1133">Transmembrane helix</keyword>
<evidence type="ECO:0000256" key="5">
    <source>
        <dbReference type="ARBA" id="ARBA00022553"/>
    </source>
</evidence>
<evidence type="ECO:0000259" key="11">
    <source>
        <dbReference type="PROSITE" id="PS50109"/>
    </source>
</evidence>
<dbReference type="EMBL" id="JXYA01000023">
    <property type="protein sequence ID" value="KJZ08969.1"/>
    <property type="molecule type" value="Genomic_DNA"/>
</dbReference>
<dbReference type="InterPro" id="IPR005467">
    <property type="entry name" value="His_kinase_dom"/>
</dbReference>
<evidence type="ECO:0000256" key="2">
    <source>
        <dbReference type="ARBA" id="ARBA00004651"/>
    </source>
</evidence>
<dbReference type="PANTHER" id="PTHR44936">
    <property type="entry name" value="SENSOR PROTEIN CREC"/>
    <property type="match status" value="1"/>
</dbReference>
<evidence type="ECO:0000256" key="4">
    <source>
        <dbReference type="ARBA" id="ARBA00022475"/>
    </source>
</evidence>
<dbReference type="PROSITE" id="PS50109">
    <property type="entry name" value="HIS_KIN"/>
    <property type="match status" value="1"/>
</dbReference>
<dbReference type="SMART" id="SM00387">
    <property type="entry name" value="HATPase_c"/>
    <property type="match status" value="1"/>
</dbReference>
<proteinExistence type="predicted"/>